<reference evidence="6 7" key="1">
    <citation type="submission" date="2024-09" db="EMBL/GenBank/DDBJ databases">
        <title>Rethinking Asexuality: The Enigmatic Case of Functional Sexual Genes in Lepraria (Stereocaulaceae).</title>
        <authorList>
            <person name="Doellman M."/>
            <person name="Sun Y."/>
            <person name="Barcenas-Pena A."/>
            <person name="Lumbsch H.T."/>
            <person name="Grewe F."/>
        </authorList>
    </citation>
    <scope>NUCLEOTIDE SEQUENCE [LARGE SCALE GENOMIC DNA]</scope>
    <source>
        <strain evidence="6 7">Mercado 3170</strain>
    </source>
</reference>
<gene>
    <name evidence="6" type="ORF">N7G274_004012</name>
</gene>
<dbReference type="CDD" id="cd19079">
    <property type="entry name" value="AKR_EcYajO-like"/>
    <property type="match status" value="1"/>
</dbReference>
<sequence>MNASLTPSQLCARLTSCQFASIQESLAALRAHLNPTRTLQSQRRSFSGPASQRHSPLVHQHITRTMATEVPKAEYRQLGKSGLRVSVPILGAMSIGDKRWQKWVIEEDEALPLLKAAYDRGLNTWDTANVYSNGVSEEIIGKAIKKYNIPRHKLVICTKCCGTVREGNSPEVLALQDIDKTVDYVNQRGLSRQAIFAAVNASLTRLDTPYIDLLQIHRFDKTVPIEETMKALHDLVESGKVHYIGASSMWAYQFAMMQFCAEKNGWTKFVSMQNVYNLLYREEEREMNKFCLETGVGLIPWGPLSQGQLARPHQLSGSTERSSGKPALPAADIKTISRVEEVATKKNWKMSHVALAWLAHKGVSSPICGFSNVARMDEALEARGKELGEEEVAFLEEGYVVKNVMGHS</sequence>
<dbReference type="InterPro" id="IPR050523">
    <property type="entry name" value="AKR_Detox_Biosynth"/>
</dbReference>
<dbReference type="Proteomes" id="UP001590950">
    <property type="component" value="Unassembled WGS sequence"/>
</dbReference>
<dbReference type="Pfam" id="PF00248">
    <property type="entry name" value="Aldo_ket_red"/>
    <property type="match status" value="1"/>
</dbReference>
<protein>
    <recommendedName>
        <fullName evidence="5">NADP-dependent oxidoreductase domain-containing protein</fullName>
    </recommendedName>
</protein>
<dbReference type="Gene3D" id="3.20.20.100">
    <property type="entry name" value="NADP-dependent oxidoreductase domain"/>
    <property type="match status" value="1"/>
</dbReference>
<evidence type="ECO:0000313" key="7">
    <source>
        <dbReference type="Proteomes" id="UP001590950"/>
    </source>
</evidence>
<accession>A0ABR4ABV5</accession>
<evidence type="ECO:0000256" key="2">
    <source>
        <dbReference type="ARBA" id="ARBA00022857"/>
    </source>
</evidence>
<comment type="similarity">
    <text evidence="1">Belongs to the aldo/keto reductase family.</text>
</comment>
<evidence type="ECO:0000259" key="5">
    <source>
        <dbReference type="Pfam" id="PF00248"/>
    </source>
</evidence>
<evidence type="ECO:0000256" key="3">
    <source>
        <dbReference type="ARBA" id="ARBA00023002"/>
    </source>
</evidence>
<name>A0ABR4ABV5_9LECA</name>
<dbReference type="PANTHER" id="PTHR43364:SF9">
    <property type="entry name" value="OXIDOREDUCTASE"/>
    <property type="match status" value="1"/>
</dbReference>
<evidence type="ECO:0000256" key="4">
    <source>
        <dbReference type="SAM" id="MobiDB-lite"/>
    </source>
</evidence>
<keyword evidence="3" id="KW-0560">Oxidoreductase</keyword>
<comment type="caution">
    <text evidence="6">The sequence shown here is derived from an EMBL/GenBank/DDBJ whole genome shotgun (WGS) entry which is preliminary data.</text>
</comment>
<keyword evidence="2" id="KW-0521">NADP</keyword>
<proteinExistence type="inferred from homology"/>
<keyword evidence="7" id="KW-1185">Reference proteome</keyword>
<organism evidence="6 7">
    <name type="scientific">Stereocaulon virgatum</name>
    <dbReference type="NCBI Taxonomy" id="373712"/>
    <lineage>
        <taxon>Eukaryota</taxon>
        <taxon>Fungi</taxon>
        <taxon>Dikarya</taxon>
        <taxon>Ascomycota</taxon>
        <taxon>Pezizomycotina</taxon>
        <taxon>Lecanoromycetes</taxon>
        <taxon>OSLEUM clade</taxon>
        <taxon>Lecanoromycetidae</taxon>
        <taxon>Lecanorales</taxon>
        <taxon>Lecanorineae</taxon>
        <taxon>Stereocaulaceae</taxon>
        <taxon>Stereocaulon</taxon>
    </lineage>
</organism>
<dbReference type="PANTHER" id="PTHR43364">
    <property type="entry name" value="NADH-SPECIFIC METHYLGLYOXAL REDUCTASE-RELATED"/>
    <property type="match status" value="1"/>
</dbReference>
<evidence type="ECO:0000313" key="6">
    <source>
        <dbReference type="EMBL" id="KAL2042954.1"/>
    </source>
</evidence>
<dbReference type="InterPro" id="IPR023210">
    <property type="entry name" value="NADP_OxRdtase_dom"/>
</dbReference>
<dbReference type="SUPFAM" id="SSF51430">
    <property type="entry name" value="NAD(P)-linked oxidoreductase"/>
    <property type="match status" value="1"/>
</dbReference>
<feature type="domain" description="NADP-dependent oxidoreductase" evidence="5">
    <location>
        <begin position="89"/>
        <end position="397"/>
    </location>
</feature>
<feature type="compositionally biased region" description="Polar residues" evidence="4">
    <location>
        <begin position="38"/>
        <end position="54"/>
    </location>
</feature>
<feature type="region of interest" description="Disordered" evidence="4">
    <location>
        <begin position="38"/>
        <end position="57"/>
    </location>
</feature>
<dbReference type="EMBL" id="JBEFKJ010000012">
    <property type="protein sequence ID" value="KAL2042954.1"/>
    <property type="molecule type" value="Genomic_DNA"/>
</dbReference>
<dbReference type="InterPro" id="IPR036812">
    <property type="entry name" value="NAD(P)_OxRdtase_dom_sf"/>
</dbReference>
<evidence type="ECO:0000256" key="1">
    <source>
        <dbReference type="ARBA" id="ARBA00007905"/>
    </source>
</evidence>